<proteinExistence type="predicted"/>
<evidence type="ECO:0000313" key="2">
    <source>
        <dbReference type="Proteomes" id="UP000260665"/>
    </source>
</evidence>
<dbReference type="EMBL" id="QFZK01000009">
    <property type="protein sequence ID" value="RFO96154.1"/>
    <property type="molecule type" value="Genomic_DNA"/>
</dbReference>
<protein>
    <submittedName>
        <fullName evidence="1">DUF4160 domain-containing protein</fullName>
    </submittedName>
</protein>
<reference evidence="1 2" key="1">
    <citation type="submission" date="2018-05" db="EMBL/GenBank/DDBJ databases">
        <title>Rhodoferax soyangensis sp.nov., isolated from an oligotrophic freshwater lake.</title>
        <authorList>
            <person name="Park M."/>
        </authorList>
    </citation>
    <scope>NUCLEOTIDE SEQUENCE [LARGE SCALE GENOMIC DNA]</scope>
    <source>
        <strain evidence="1 2">IMCC26218</strain>
    </source>
</reference>
<dbReference type="OrthoDB" id="122670at2"/>
<name>A0A3E1R9W2_9BURK</name>
<organism evidence="1 2">
    <name type="scientific">Rhodoferax lacus</name>
    <dbReference type="NCBI Taxonomy" id="2184758"/>
    <lineage>
        <taxon>Bacteria</taxon>
        <taxon>Pseudomonadati</taxon>
        <taxon>Pseudomonadota</taxon>
        <taxon>Betaproteobacteria</taxon>
        <taxon>Burkholderiales</taxon>
        <taxon>Comamonadaceae</taxon>
        <taxon>Rhodoferax</taxon>
    </lineage>
</organism>
<comment type="caution">
    <text evidence="1">The sequence shown here is derived from an EMBL/GenBank/DDBJ whole genome shotgun (WGS) entry which is preliminary data.</text>
</comment>
<dbReference type="InterPro" id="IPR025427">
    <property type="entry name" value="DUF4160"/>
</dbReference>
<accession>A0A3E1R9W2</accession>
<sequence length="78" mass="9168">MPTVFRIGPYRFFFYANENGEPHHIHVQQDRMLAKFWLKPVSLARSTGFAPQDLSKLLGLVEANQPFFVEAWNEFFHV</sequence>
<dbReference type="Pfam" id="PF13711">
    <property type="entry name" value="DUF4160"/>
    <property type="match status" value="1"/>
</dbReference>
<keyword evidence="2" id="KW-1185">Reference proteome</keyword>
<evidence type="ECO:0000313" key="1">
    <source>
        <dbReference type="EMBL" id="RFO96154.1"/>
    </source>
</evidence>
<dbReference type="Proteomes" id="UP000260665">
    <property type="component" value="Unassembled WGS sequence"/>
</dbReference>
<dbReference type="AlphaFoldDB" id="A0A3E1R9W2"/>
<gene>
    <name evidence="1" type="ORF">DIC66_14200</name>
</gene>